<dbReference type="PRINTS" id="PR00617">
    <property type="entry name" value="COPPERFIST"/>
</dbReference>
<dbReference type="Proteomes" id="UP000239560">
    <property type="component" value="Unassembled WGS sequence"/>
</dbReference>
<accession>A0A2S9ZZ59</accession>
<proteinExistence type="predicted"/>
<dbReference type="Gene3D" id="3.90.430.10">
    <property type="entry name" value="Copper fist DNA-binding domain"/>
    <property type="match status" value="1"/>
</dbReference>
<dbReference type="SUPFAM" id="SSF57879">
    <property type="entry name" value="Zinc domain conserved in yeast copper-regulated transcription factors"/>
    <property type="match status" value="1"/>
</dbReference>
<organism evidence="9 10">
    <name type="scientific">Rhodotorula toruloides</name>
    <name type="common">Yeast</name>
    <name type="synonym">Rhodosporidium toruloides</name>
    <dbReference type="NCBI Taxonomy" id="5286"/>
    <lineage>
        <taxon>Eukaryota</taxon>
        <taxon>Fungi</taxon>
        <taxon>Dikarya</taxon>
        <taxon>Basidiomycota</taxon>
        <taxon>Pucciniomycotina</taxon>
        <taxon>Microbotryomycetes</taxon>
        <taxon>Sporidiobolales</taxon>
        <taxon>Sporidiobolaceae</taxon>
        <taxon>Rhodotorula</taxon>
    </lineage>
</organism>
<keyword evidence="6" id="KW-0804">Transcription</keyword>
<dbReference type="InterPro" id="IPR051763">
    <property type="entry name" value="Copper_Homeo_Regul"/>
</dbReference>
<feature type="non-terminal residue" evidence="9">
    <location>
        <position position="1"/>
    </location>
</feature>
<evidence type="ECO:0000313" key="10">
    <source>
        <dbReference type="Proteomes" id="UP000239560"/>
    </source>
</evidence>
<evidence type="ECO:0000256" key="3">
    <source>
        <dbReference type="ARBA" id="ARBA00022833"/>
    </source>
</evidence>
<dbReference type="EMBL" id="LCTV02000013">
    <property type="protein sequence ID" value="PRQ71013.1"/>
    <property type="molecule type" value="Genomic_DNA"/>
</dbReference>
<dbReference type="Pfam" id="PF00649">
    <property type="entry name" value="Copper-fist"/>
    <property type="match status" value="1"/>
</dbReference>
<dbReference type="GO" id="GO:0005507">
    <property type="term" value="F:copper ion binding"/>
    <property type="evidence" value="ECO:0007669"/>
    <property type="project" value="InterPro"/>
</dbReference>
<keyword evidence="4" id="KW-0186">Copper</keyword>
<dbReference type="GO" id="GO:0000981">
    <property type="term" value="F:DNA-binding transcription factor activity, RNA polymerase II-specific"/>
    <property type="evidence" value="ECO:0007669"/>
    <property type="project" value="TreeGrafter"/>
</dbReference>
<dbReference type="InterPro" id="IPR001083">
    <property type="entry name" value="Cu_fist_DNA-bd_dom"/>
</dbReference>
<comment type="caution">
    <text evidence="9">The sequence shown here is derived from an EMBL/GenBank/DDBJ whole genome shotgun (WGS) entry which is preliminary data.</text>
</comment>
<dbReference type="FunFam" id="3.90.430.10:FF:000001">
    <property type="entry name" value="Copper fist DNA-binding protein"/>
    <property type="match status" value="1"/>
</dbReference>
<feature type="domain" description="Copper-fist" evidence="8">
    <location>
        <begin position="1"/>
        <end position="33"/>
    </location>
</feature>
<dbReference type="SMART" id="SM00412">
    <property type="entry name" value="Cu_FIST"/>
    <property type="match status" value="1"/>
</dbReference>
<evidence type="ECO:0000256" key="1">
    <source>
        <dbReference type="ARBA" id="ARBA00004123"/>
    </source>
</evidence>
<feature type="non-terminal residue" evidence="9">
    <location>
        <position position="53"/>
    </location>
</feature>
<dbReference type="GO" id="GO:0045944">
    <property type="term" value="P:positive regulation of transcription by RNA polymerase II"/>
    <property type="evidence" value="ECO:0007669"/>
    <property type="project" value="TreeGrafter"/>
</dbReference>
<dbReference type="GO" id="GO:0005634">
    <property type="term" value="C:nucleus"/>
    <property type="evidence" value="ECO:0007669"/>
    <property type="project" value="UniProtKB-SubCell"/>
</dbReference>
<protein>
    <submittedName>
        <fullName evidence="9">Copper fist DNA binding domain-domain containing protein</fullName>
    </submittedName>
</protein>
<keyword evidence="3" id="KW-0862">Zinc</keyword>
<evidence type="ECO:0000256" key="5">
    <source>
        <dbReference type="ARBA" id="ARBA00023015"/>
    </source>
</evidence>
<gene>
    <name evidence="9" type="ORF">AAT19DRAFT_10553</name>
</gene>
<evidence type="ECO:0000256" key="4">
    <source>
        <dbReference type="ARBA" id="ARBA00023008"/>
    </source>
</evidence>
<dbReference type="PANTHER" id="PTHR28088">
    <property type="entry name" value="TRANSCRIPTIONAL ACTIVATOR HAA1-RELATED"/>
    <property type="match status" value="1"/>
</dbReference>
<dbReference type="GO" id="GO:0006878">
    <property type="term" value="P:intracellular copper ion homeostasis"/>
    <property type="evidence" value="ECO:0007669"/>
    <property type="project" value="TreeGrafter"/>
</dbReference>
<dbReference type="SMART" id="SM01090">
    <property type="entry name" value="Copper-fist"/>
    <property type="match status" value="1"/>
</dbReference>
<comment type="subcellular location">
    <subcellularLocation>
        <location evidence="1">Nucleus</location>
    </subcellularLocation>
</comment>
<dbReference type="AlphaFoldDB" id="A0A2S9ZZ59"/>
<keyword evidence="7" id="KW-0539">Nucleus</keyword>
<reference evidence="9 10" key="1">
    <citation type="journal article" date="2018" name="Elife">
        <title>Functional genomics of lipid metabolism in the oleaginous yeast Rhodosporidium toruloides.</title>
        <authorList>
            <person name="Coradetti S.T."/>
            <person name="Pinel D."/>
            <person name="Geiselman G."/>
            <person name="Ito M."/>
            <person name="Mondo S."/>
            <person name="Reilly M.C."/>
            <person name="Cheng Y.F."/>
            <person name="Bauer S."/>
            <person name="Grigoriev I."/>
            <person name="Gladden J.M."/>
            <person name="Simmons B.A."/>
            <person name="Brem R."/>
            <person name="Arkin A.P."/>
            <person name="Skerker J.M."/>
        </authorList>
    </citation>
    <scope>NUCLEOTIDE SEQUENCE [LARGE SCALE GENOMIC DNA]</scope>
    <source>
        <strain evidence="9 10">NBRC 0880</strain>
    </source>
</reference>
<keyword evidence="5" id="KW-0805">Transcription regulation</keyword>
<dbReference type="OrthoDB" id="5600085at2759"/>
<dbReference type="InterPro" id="IPR036395">
    <property type="entry name" value="Cu_fist_DNA-bd_dom_sf"/>
</dbReference>
<dbReference type="GO" id="GO:0000978">
    <property type="term" value="F:RNA polymerase II cis-regulatory region sequence-specific DNA binding"/>
    <property type="evidence" value="ECO:0007669"/>
    <property type="project" value="TreeGrafter"/>
</dbReference>
<name>A0A2S9ZZ59_RHOTO</name>
<evidence type="ECO:0000256" key="6">
    <source>
        <dbReference type="ARBA" id="ARBA00023163"/>
    </source>
</evidence>
<dbReference type="PROSITE" id="PS50073">
    <property type="entry name" value="COPPER_FIST_2"/>
    <property type="match status" value="1"/>
</dbReference>
<sequence length="53" mass="6098">QYSCESCIKGHRQANCTHADRPLREIQKRGRPVTACAECRELRRATNSHRTCV</sequence>
<evidence type="ECO:0000259" key="8">
    <source>
        <dbReference type="PROSITE" id="PS50073"/>
    </source>
</evidence>
<dbReference type="PANTHER" id="PTHR28088:SF5">
    <property type="entry name" value="TRANSCRIPTIONAL ACTIVATOR HAA1-RELATED"/>
    <property type="match status" value="1"/>
</dbReference>
<keyword evidence="2" id="KW-0479">Metal-binding</keyword>
<dbReference type="GO" id="GO:0006879">
    <property type="term" value="P:intracellular iron ion homeostasis"/>
    <property type="evidence" value="ECO:0007669"/>
    <property type="project" value="TreeGrafter"/>
</dbReference>
<evidence type="ECO:0000256" key="2">
    <source>
        <dbReference type="ARBA" id="ARBA00022723"/>
    </source>
</evidence>
<evidence type="ECO:0000313" key="9">
    <source>
        <dbReference type="EMBL" id="PRQ71013.1"/>
    </source>
</evidence>
<evidence type="ECO:0000256" key="7">
    <source>
        <dbReference type="ARBA" id="ARBA00023242"/>
    </source>
</evidence>